<evidence type="ECO:0000313" key="2">
    <source>
        <dbReference type="EMBL" id="QHT86313.1"/>
    </source>
</evidence>
<sequence length="795" mass="84089">MSFSTSITKVFNVIFSDIVTSHEIQLSSSSAPNNIIINILYNLTANYTGTSPLAINLKNVSLNNALLNINVLNNSKFAVTVPTLNVQLNASTIISNLPILPHDVISQFFSGNGSGFTGSSVISSVDIFNNLVVNYTGRGTGFTGQGFTGPGFTGPSLTNPLMTRGNIQSDLPDLLLPYLDGVDTIGFTGVGPKPSDNKIVTTLNLANDLVPYLAQPQFPLSSLPGGNKLVTSYGNSNLISNFFGSLASNPGFITAVASNIIENDNITSISIINNSTISLVDNLNLSANDIYLFKNIEDYLGYSGGTAYTGTSGPVNFTNLTLTPSAAIEFLADPFYSELEPSLLVQGNLLNSVIAPPTSTLSRYALVKGLLPLNSYNPGATGATGAFPVFEFVDPNAIIIVETGYTGFTGATGIYLPDSTGIISFREQSPKIAFPCTAYGLIDNSPSPYAYTIPAATYPPAIINAMLPLYTELAVAAGLAFENEVAELKNEIDQLTNDLGLLGALANYLQAYSENIYVVGLYTSAITINGNGAPIGYSYYNGYGYTGTTGDAPSVWNGSYYTPPPLTLNLNSFSLPPADGTESTNVQTTDFSGTNTCTTIPNQVIYPINNTIIIPFSYKGFGSIGNAPNTCNHPPYVLSINLNNLYYSSGTPPAGYSNGYIIQQGTTIKVCNESNYIVQLTSRNLTYNGSYSTTSSSVPSDIIPVPASPFTSFSPITPSPDANPPNTASGYKGVTGPSGWPLTANYVNPISPITINSINLRDTTSDVIYIKAGDSIRLVFSQNMNGVNGGTWGYL</sequence>
<proteinExistence type="predicted"/>
<dbReference type="AlphaFoldDB" id="A0A6C0I2D2"/>
<reference evidence="2" key="1">
    <citation type="journal article" date="2020" name="Nature">
        <title>Giant virus diversity and host interactions through global metagenomics.</title>
        <authorList>
            <person name="Schulz F."/>
            <person name="Roux S."/>
            <person name="Paez-Espino D."/>
            <person name="Jungbluth S."/>
            <person name="Walsh D.A."/>
            <person name="Denef V.J."/>
            <person name="McMahon K.D."/>
            <person name="Konstantinidis K.T."/>
            <person name="Eloe-Fadrosh E.A."/>
            <person name="Kyrpides N.C."/>
            <person name="Woyke T."/>
        </authorList>
    </citation>
    <scope>NUCLEOTIDE SEQUENCE</scope>
    <source>
        <strain evidence="2">GVMAG-M-3300023184-186</strain>
    </source>
</reference>
<evidence type="ECO:0000256" key="1">
    <source>
        <dbReference type="SAM" id="Coils"/>
    </source>
</evidence>
<dbReference type="EMBL" id="MN740066">
    <property type="protein sequence ID" value="QHT86313.1"/>
    <property type="molecule type" value="Genomic_DNA"/>
</dbReference>
<feature type="coiled-coil region" evidence="1">
    <location>
        <begin position="478"/>
        <end position="505"/>
    </location>
</feature>
<protein>
    <submittedName>
        <fullName evidence="2">Uncharacterized protein</fullName>
    </submittedName>
</protein>
<name>A0A6C0I2D2_9ZZZZ</name>
<organism evidence="2">
    <name type="scientific">viral metagenome</name>
    <dbReference type="NCBI Taxonomy" id="1070528"/>
    <lineage>
        <taxon>unclassified sequences</taxon>
        <taxon>metagenomes</taxon>
        <taxon>organismal metagenomes</taxon>
    </lineage>
</organism>
<accession>A0A6C0I2D2</accession>
<keyword evidence="1" id="KW-0175">Coiled coil</keyword>